<gene>
    <name evidence="2" type="ORF">FYJ29_12360</name>
</gene>
<feature type="chain" id="PRO_5026672928" evidence="1">
    <location>
        <begin position="22"/>
        <end position="478"/>
    </location>
</feature>
<name>A0A6L5XGC5_9BACT</name>
<organism evidence="2 3">
    <name type="scientific">Sodaliphilus pleomorphus</name>
    <dbReference type="NCBI Taxonomy" id="2606626"/>
    <lineage>
        <taxon>Bacteria</taxon>
        <taxon>Pseudomonadati</taxon>
        <taxon>Bacteroidota</taxon>
        <taxon>Bacteroidia</taxon>
        <taxon>Bacteroidales</taxon>
        <taxon>Muribaculaceae</taxon>
        <taxon>Sodaliphilus</taxon>
    </lineage>
</organism>
<keyword evidence="1" id="KW-0732">Signal</keyword>
<comment type="caution">
    <text evidence="2">The sequence shown here is derived from an EMBL/GenBank/DDBJ whole genome shotgun (WGS) entry which is preliminary data.</text>
</comment>
<evidence type="ECO:0000313" key="2">
    <source>
        <dbReference type="EMBL" id="MSS18540.1"/>
    </source>
</evidence>
<feature type="signal peptide" evidence="1">
    <location>
        <begin position="1"/>
        <end position="21"/>
    </location>
</feature>
<accession>A0A6L5XGC5</accession>
<evidence type="ECO:0000256" key="1">
    <source>
        <dbReference type="SAM" id="SignalP"/>
    </source>
</evidence>
<sequence length="478" mass="52330">MKKHFLLTLLFLALGLATAGAQSYQMQVKLNNGRVVKFATDSVAEVTFAEAPVPQQAWALPSTQFGATATQVLGSVAEDTTTRTAQVSVAATGRNITYTYYFDAGKKYKYALITFDSSDDYADYIKFLQAGGFSADTEWPSSTDLVYRNTVSSLVALATTAGATGEGSYARIAPSVIIMPLDETTFSWSRTDPMQGAAGAWLPLLGNGSTVDLMMRYEGRMGHSVNTSLSAPQRGVYRFATGDSRWTETRYWYDTKTKQFLEEAAIYCDSTQRPTPAEVAELLTAKGFEATSLSDGSSDLIYYNRAEKVAAFVAMSKPSTGADNFVPNIHFAFMDLSAQLPPDSVNFPWPVTDYGVYTLDEVIAKFKAMPYYVSDTTSSLGDGFHQINTSSPDFPIIIAIIDGGKYAGCLVGTTDALRVSSPYIPKLLASKGYEKYEGPAFPTYVNWTDNKEVQIINMDLFSIGMYFVAFEPNERTKN</sequence>
<protein>
    <submittedName>
        <fullName evidence="2">Uncharacterized protein</fullName>
    </submittedName>
</protein>
<evidence type="ECO:0000313" key="3">
    <source>
        <dbReference type="Proteomes" id="UP000483362"/>
    </source>
</evidence>
<dbReference type="EMBL" id="VULT01000024">
    <property type="protein sequence ID" value="MSS18540.1"/>
    <property type="molecule type" value="Genomic_DNA"/>
</dbReference>
<proteinExistence type="predicted"/>
<dbReference type="RefSeq" id="WP_154327726.1">
    <property type="nucleotide sequence ID" value="NZ_CP045696.1"/>
</dbReference>
<dbReference type="AlphaFoldDB" id="A0A6L5XGC5"/>
<dbReference type="Proteomes" id="UP000483362">
    <property type="component" value="Unassembled WGS sequence"/>
</dbReference>
<keyword evidence="3" id="KW-1185">Reference proteome</keyword>
<reference evidence="2 3" key="1">
    <citation type="submission" date="2019-08" db="EMBL/GenBank/DDBJ databases">
        <title>In-depth cultivation of the pig gut microbiome towards novel bacterial diversity and tailored functional studies.</title>
        <authorList>
            <person name="Wylensek D."/>
            <person name="Hitch T.C.A."/>
            <person name="Clavel T."/>
        </authorList>
    </citation>
    <scope>NUCLEOTIDE SEQUENCE [LARGE SCALE GENOMIC DNA]</scope>
    <source>
        <strain evidence="2 3">Oil-RF-744-WCA-WT-10</strain>
    </source>
</reference>